<dbReference type="InterPro" id="IPR004919">
    <property type="entry name" value="GmrSD_N"/>
</dbReference>
<dbReference type="AlphaFoldDB" id="A0A0W8F9I2"/>
<dbReference type="EMBL" id="LNQE01001434">
    <property type="protein sequence ID" value="KUG17548.1"/>
    <property type="molecule type" value="Genomic_DNA"/>
</dbReference>
<proteinExistence type="predicted"/>
<organism evidence="2">
    <name type="scientific">hydrocarbon metagenome</name>
    <dbReference type="NCBI Taxonomy" id="938273"/>
    <lineage>
        <taxon>unclassified sequences</taxon>
        <taxon>metagenomes</taxon>
        <taxon>ecological metagenomes</taxon>
    </lineage>
</organism>
<gene>
    <name evidence="2" type="ORF">ASZ90_012762</name>
</gene>
<reference evidence="2" key="1">
    <citation type="journal article" date="2015" name="Proc. Natl. Acad. Sci. U.S.A.">
        <title>Networks of energetic and metabolic interactions define dynamics in microbial communities.</title>
        <authorList>
            <person name="Embree M."/>
            <person name="Liu J.K."/>
            <person name="Al-Bassam M.M."/>
            <person name="Zengler K."/>
        </authorList>
    </citation>
    <scope>NUCLEOTIDE SEQUENCE</scope>
</reference>
<accession>A0A0W8F9I2</accession>
<comment type="caution">
    <text evidence="2">The sequence shown here is derived from an EMBL/GenBank/DDBJ whole genome shotgun (WGS) entry which is preliminary data.</text>
</comment>
<feature type="domain" description="GmrSD restriction endonucleases N-terminal" evidence="1">
    <location>
        <begin position="43"/>
        <end position="295"/>
    </location>
</feature>
<evidence type="ECO:0000313" key="2">
    <source>
        <dbReference type="EMBL" id="KUG17548.1"/>
    </source>
</evidence>
<dbReference type="PANTHER" id="PTHR37292">
    <property type="entry name" value="VNG6097C"/>
    <property type="match status" value="1"/>
</dbReference>
<dbReference type="PANTHER" id="PTHR37292:SF2">
    <property type="entry name" value="DUF262 DOMAIN-CONTAINING PROTEIN"/>
    <property type="match status" value="1"/>
</dbReference>
<sequence length="625" mass="73730">MAPGILILNGQNFYISARDGFRRIFEIAKHGKVRIMPYQSDTIANIINRLNIQYFMPDIQREFVWHQEQVVKLFDSIMRGYPISSFLFWEVKQENRYSLDIYKFTDNYIQDSKHNDKAFLEGVLQPMLVLDGQQRLTSLLIGLKGSYTIKKKYLRYDDPRAWVAQRLYLDLMKDPKATNQFNDEDIHYGLKFFEFDPKSEDGHHWFQVGHILDFDDDDNFDEFKSEENDRLPDNTTKKQEKLVDMNLDRLYRAIWKNAVISYYVETDQDYDRILDIFIRANDGGTKLSKSDLLLSMVTSKFKGFNAREEIYDFVDRLNKDLPRRNNFDKDFIMKACLVLSDLPVQYKISNFSNQNLALIEKDWTSIKDSIERGVSLVNTFGIDRDTLTSANALIPIIYYLFWHQDTNLVELTPSNVRNASRIRTWLTAALLNNVFGGQSDQVLTEARNVLKDNRTQEDYPVGPLNNEISKMHRNTFFDETTIEDFLWIKYGRQQTFLALSLLYDENKWGTISFQQDHIFPRALFTQENMDKAGISSDRQKDYLEWMNCIGNLQLLLPKENQEKLAQPFDIWIHTRDVCFKKRHMIPLDESLYKFEKFDEFVMEREAFIGDRLKDLFAPSSINEGI</sequence>
<protein>
    <recommendedName>
        <fullName evidence="1">GmrSD restriction endonucleases N-terminal domain-containing protein</fullName>
    </recommendedName>
</protein>
<name>A0A0W8F9I2_9ZZZZ</name>
<dbReference type="Pfam" id="PF03235">
    <property type="entry name" value="GmrSD_N"/>
    <property type="match status" value="1"/>
</dbReference>
<evidence type="ECO:0000259" key="1">
    <source>
        <dbReference type="Pfam" id="PF03235"/>
    </source>
</evidence>